<keyword evidence="2" id="KW-0489">Methyltransferase</keyword>
<proteinExistence type="predicted"/>
<dbReference type="InterPro" id="IPR041698">
    <property type="entry name" value="Methyltransf_25"/>
</dbReference>
<sequence>MSAASAANAEFARVEAANSSFAATLRSPATGAALRPDTPHSLDDGTARWPVLEGIPYLRAGREEVRDTALAALDDGRPDDAAAVLLADNDDWWDQPPPPAEQLRATLAATTLREAVAGLGLGRVGDYFLHRDHDPSGLAVLALTAAHPPAGRPVLDLACGAGHLLRRLADHGERDLTGVDVVFAKLWLARRFLVPEHVALVCADLAYPWPVAPETGTSGTSGTYVAVHDVLYFLADPAAVLATAAEHAGEGGAVVAAHCHNLGQPGHPRPPEAWAALLPGASTYAEEELTSATLERRLPRAADAQDLGDTEAVALARDGGAVPPDPALLDPPPGADLRPNPLYADGERRWPNDVWGHEYGPRAATYLPEQWPDPLPADAGARRLVVDLPGRW</sequence>
<accession>A0ABT5SSH3</accession>
<dbReference type="Gene3D" id="3.40.50.150">
    <property type="entry name" value="Vaccinia Virus protein VP39"/>
    <property type="match status" value="1"/>
</dbReference>
<dbReference type="Pfam" id="PF13649">
    <property type="entry name" value="Methyltransf_25"/>
    <property type="match status" value="1"/>
</dbReference>
<gene>
    <name evidence="2" type="ORF">PGB27_10560</name>
</gene>
<dbReference type="SUPFAM" id="SSF53335">
    <property type="entry name" value="S-adenosyl-L-methionine-dependent methyltransferases"/>
    <property type="match status" value="1"/>
</dbReference>
<evidence type="ECO:0000313" key="2">
    <source>
        <dbReference type="EMBL" id="MDD7965786.1"/>
    </source>
</evidence>
<reference evidence="2 3" key="1">
    <citation type="submission" date="2023-02" db="EMBL/GenBank/DDBJ databases">
        <title>Genome sequencing required for Actinomycetospora new species description.</title>
        <authorList>
            <person name="Saimee Y."/>
            <person name="Duangmal K."/>
        </authorList>
    </citation>
    <scope>NUCLEOTIDE SEQUENCE [LARGE SCALE GENOMIC DNA]</scope>
    <source>
        <strain evidence="2 3">DW7H6</strain>
    </source>
</reference>
<organism evidence="2 3">
    <name type="scientific">Actinomycetospora lemnae</name>
    <dbReference type="NCBI Taxonomy" id="3019891"/>
    <lineage>
        <taxon>Bacteria</taxon>
        <taxon>Bacillati</taxon>
        <taxon>Actinomycetota</taxon>
        <taxon>Actinomycetes</taxon>
        <taxon>Pseudonocardiales</taxon>
        <taxon>Pseudonocardiaceae</taxon>
        <taxon>Actinomycetospora</taxon>
    </lineage>
</organism>
<dbReference type="InterPro" id="IPR029063">
    <property type="entry name" value="SAM-dependent_MTases_sf"/>
</dbReference>
<dbReference type="Proteomes" id="UP001300763">
    <property type="component" value="Unassembled WGS sequence"/>
</dbReference>
<name>A0ABT5SSH3_9PSEU</name>
<dbReference type="EMBL" id="JAQZAO010000004">
    <property type="protein sequence ID" value="MDD7965786.1"/>
    <property type="molecule type" value="Genomic_DNA"/>
</dbReference>
<evidence type="ECO:0000259" key="1">
    <source>
        <dbReference type="Pfam" id="PF13649"/>
    </source>
</evidence>
<comment type="caution">
    <text evidence="2">The sequence shown here is derived from an EMBL/GenBank/DDBJ whole genome shotgun (WGS) entry which is preliminary data.</text>
</comment>
<dbReference type="GO" id="GO:0008168">
    <property type="term" value="F:methyltransferase activity"/>
    <property type="evidence" value="ECO:0007669"/>
    <property type="project" value="UniProtKB-KW"/>
</dbReference>
<dbReference type="RefSeq" id="WP_274200325.1">
    <property type="nucleotide sequence ID" value="NZ_JAQZAO010000004.1"/>
</dbReference>
<keyword evidence="2" id="KW-0808">Transferase</keyword>
<dbReference type="GO" id="GO:0032259">
    <property type="term" value="P:methylation"/>
    <property type="evidence" value="ECO:0007669"/>
    <property type="project" value="UniProtKB-KW"/>
</dbReference>
<feature type="domain" description="Methyltransferase" evidence="1">
    <location>
        <begin position="154"/>
        <end position="213"/>
    </location>
</feature>
<protein>
    <submittedName>
        <fullName evidence="2">Class I SAM-dependent methyltransferase</fullName>
    </submittedName>
</protein>
<dbReference type="CDD" id="cd02440">
    <property type="entry name" value="AdoMet_MTases"/>
    <property type="match status" value="1"/>
</dbReference>
<keyword evidence="3" id="KW-1185">Reference proteome</keyword>
<evidence type="ECO:0000313" key="3">
    <source>
        <dbReference type="Proteomes" id="UP001300763"/>
    </source>
</evidence>